<dbReference type="EMBL" id="ABVL01000017">
    <property type="protein sequence ID" value="EDY17686.1"/>
    <property type="molecule type" value="Genomic_DNA"/>
</dbReference>
<dbReference type="AlphaFoldDB" id="B4D735"/>
<dbReference type="SUPFAM" id="SSF52266">
    <property type="entry name" value="SGNH hydrolase"/>
    <property type="match status" value="1"/>
</dbReference>
<dbReference type="STRING" id="497964.CfE428DRAFT_4725"/>
<comment type="caution">
    <text evidence="1">The sequence shown here is derived from an EMBL/GenBank/DDBJ whole genome shotgun (WGS) entry which is preliminary data.</text>
</comment>
<dbReference type="InterPro" id="IPR006998">
    <property type="entry name" value="DltD"/>
</dbReference>
<keyword evidence="2" id="KW-1185">Reference proteome</keyword>
<dbReference type="PANTHER" id="PTHR40039:SF1">
    <property type="entry name" value="PROTEIN DLTD"/>
    <property type="match status" value="1"/>
</dbReference>
<proteinExistence type="predicted"/>
<dbReference type="Pfam" id="PF04914">
    <property type="entry name" value="DltD"/>
    <property type="match status" value="1"/>
</dbReference>
<evidence type="ECO:0000313" key="1">
    <source>
        <dbReference type="EMBL" id="EDY17686.1"/>
    </source>
</evidence>
<gene>
    <name evidence="1" type="ORF">CfE428DRAFT_4725</name>
</gene>
<sequence>MVENTASAPAPPRTHLRAVLLAMVLLVLLGAVAGVFTSRLEKREIHVVALESSVLKDLSTAWQRAAMAQPDILPFYGSSELTRNFGNEPQRFFASYPTGFGVSPVGRAGCTSLTLAEKIAAASSGTVPQRKVAISLSPSWFFSPQTHARWYAGNFSAAQASALIFHPRLSLELKRDFARRMLDYPDTLEQAPLLSFAVHRLAGSGQWDAMLYRVVTPLARMQSGVADLGDHFAFAWHILHDHERPHAVRTPMRLDWETILLAGGGEIQHDPRFHKERTQQIFFGNRRFAQVLNGSREWGDLELLLRASRELHLDPLLLSIPIDYRYYQSIGVARENLDRYRERLHEIASRHDVALIDFAEHVEDPVFFADHNDHLSARGWLYVDRALDFYFHAAKHQRYFAPVGAGEDHEYP</sequence>
<dbReference type="RefSeq" id="WP_006982046.1">
    <property type="nucleotide sequence ID" value="NZ_ABVL01000017.1"/>
</dbReference>
<dbReference type="PANTHER" id="PTHR40039">
    <property type="entry name" value="PROTEIN DLTD"/>
    <property type="match status" value="1"/>
</dbReference>
<organism evidence="1 2">
    <name type="scientific">Chthoniobacter flavus Ellin428</name>
    <dbReference type="NCBI Taxonomy" id="497964"/>
    <lineage>
        <taxon>Bacteria</taxon>
        <taxon>Pseudomonadati</taxon>
        <taxon>Verrucomicrobiota</taxon>
        <taxon>Spartobacteria</taxon>
        <taxon>Chthoniobacterales</taxon>
        <taxon>Chthoniobacteraceae</taxon>
        <taxon>Chthoniobacter</taxon>
    </lineage>
</organism>
<dbReference type="eggNOG" id="COG3966">
    <property type="taxonomic scope" value="Bacteria"/>
</dbReference>
<reference evidence="1 2" key="1">
    <citation type="journal article" date="2011" name="J. Bacteriol.">
        <title>Genome sequence of Chthoniobacter flavus Ellin428, an aerobic heterotrophic soil bacterium.</title>
        <authorList>
            <person name="Kant R."/>
            <person name="van Passel M.W."/>
            <person name="Palva A."/>
            <person name="Lucas S."/>
            <person name="Lapidus A."/>
            <person name="Glavina Del Rio T."/>
            <person name="Dalin E."/>
            <person name="Tice H."/>
            <person name="Bruce D."/>
            <person name="Goodwin L."/>
            <person name="Pitluck S."/>
            <person name="Larimer F.W."/>
            <person name="Land M.L."/>
            <person name="Hauser L."/>
            <person name="Sangwan P."/>
            <person name="de Vos W.M."/>
            <person name="Janssen P.H."/>
            <person name="Smidt H."/>
        </authorList>
    </citation>
    <scope>NUCLEOTIDE SEQUENCE [LARGE SCALE GENOMIC DNA]</scope>
    <source>
        <strain evidence="1 2">Ellin428</strain>
    </source>
</reference>
<protein>
    <submittedName>
        <fullName evidence="1">D-alanine transfer protein-like protein</fullName>
    </submittedName>
</protein>
<dbReference type="InParanoid" id="B4D735"/>
<dbReference type="Proteomes" id="UP000005824">
    <property type="component" value="Unassembled WGS sequence"/>
</dbReference>
<accession>B4D735</accession>
<evidence type="ECO:0000313" key="2">
    <source>
        <dbReference type="Proteomes" id="UP000005824"/>
    </source>
</evidence>
<name>B4D735_9BACT</name>